<accession>A0AAD7K590</accession>
<keyword evidence="6" id="KW-1185">Reference proteome</keyword>
<keyword evidence="3" id="KW-0509">mRNA transport</keyword>
<keyword evidence="3" id="KW-0539">Nucleus</keyword>
<feature type="compositionally biased region" description="Gly residues" evidence="4">
    <location>
        <begin position="366"/>
        <end position="381"/>
    </location>
</feature>
<dbReference type="GO" id="GO:0017056">
    <property type="term" value="F:structural constituent of nuclear pore"/>
    <property type="evidence" value="ECO:0007669"/>
    <property type="project" value="TreeGrafter"/>
</dbReference>
<evidence type="ECO:0000313" key="5">
    <source>
        <dbReference type="EMBL" id="KAJ7776031.1"/>
    </source>
</evidence>
<keyword evidence="3" id="KW-0811">Translocation</keyword>
<reference evidence="5" key="1">
    <citation type="submission" date="2023-03" db="EMBL/GenBank/DDBJ databases">
        <title>Massive genome expansion in bonnet fungi (Mycena s.s.) driven by repeated elements and novel gene families across ecological guilds.</title>
        <authorList>
            <consortium name="Lawrence Berkeley National Laboratory"/>
            <person name="Harder C.B."/>
            <person name="Miyauchi S."/>
            <person name="Viragh M."/>
            <person name="Kuo A."/>
            <person name="Thoen E."/>
            <person name="Andreopoulos B."/>
            <person name="Lu D."/>
            <person name="Skrede I."/>
            <person name="Drula E."/>
            <person name="Henrissat B."/>
            <person name="Morin E."/>
            <person name="Kohler A."/>
            <person name="Barry K."/>
            <person name="LaButti K."/>
            <person name="Morin E."/>
            <person name="Salamov A."/>
            <person name="Lipzen A."/>
            <person name="Mereny Z."/>
            <person name="Hegedus B."/>
            <person name="Baldrian P."/>
            <person name="Stursova M."/>
            <person name="Weitz H."/>
            <person name="Taylor A."/>
            <person name="Grigoriev I.V."/>
            <person name="Nagy L.G."/>
            <person name="Martin F."/>
            <person name="Kauserud H."/>
        </authorList>
    </citation>
    <scope>NUCLEOTIDE SEQUENCE</scope>
    <source>
        <strain evidence="5">CBHHK188m</strain>
    </source>
</reference>
<dbReference type="GO" id="GO:0006606">
    <property type="term" value="P:protein import into nucleus"/>
    <property type="evidence" value="ECO:0007669"/>
    <property type="project" value="TreeGrafter"/>
</dbReference>
<dbReference type="Pfam" id="PF13634">
    <property type="entry name" value="Nucleoporin_FG"/>
    <property type="match status" value="1"/>
</dbReference>
<feature type="compositionally biased region" description="Pro residues" evidence="4">
    <location>
        <begin position="250"/>
        <end position="259"/>
    </location>
</feature>
<dbReference type="Proteomes" id="UP001215280">
    <property type="component" value="Unassembled WGS sequence"/>
</dbReference>
<comment type="similarity">
    <text evidence="2">Belongs to the nucleoporin GLFG family.</text>
</comment>
<sequence>MAFGQPTPAPEVCMSLPSALLVGPSSQSFEEVRISDYLTSYRATGRPPPPVPAFPAEPAARTAQGLPPLFTPTPFPDSSAPGAFGPFGVGASASGSGASAIASTSARITDPARLPVSQALPAPVPVPGEGESFASISAAPDFLHWSPEELRYYAYLRNTRAPPPGTPPFVLPATASAPAAAAGPSILFGSGPGAGGAPLPENGDQFMSITARPEFAGHSVEELRLSYLRTGAELTSAQIFAGATSSNPPSHAPPAPRPTLNPISTLAPSPFAAPPQPAFGAPPAPAAQGFSFGGAPSQPAQPSMFGRAQPAPSMFGAPAPQPHAPSLFGQPPAQPHAPSIFGAPASAPAPPPPATQGFTFGAAPATGGGGGAGFVFGGRRG</sequence>
<keyword evidence="3" id="KW-0906">Nuclear pore complex</keyword>
<dbReference type="GO" id="GO:0044614">
    <property type="term" value="C:nuclear pore cytoplasmic filaments"/>
    <property type="evidence" value="ECO:0007669"/>
    <property type="project" value="TreeGrafter"/>
</dbReference>
<dbReference type="GO" id="GO:0003723">
    <property type="term" value="F:RNA binding"/>
    <property type="evidence" value="ECO:0007669"/>
    <property type="project" value="TreeGrafter"/>
</dbReference>
<dbReference type="GO" id="GO:0000973">
    <property type="term" value="P:post-transcriptional tethering of RNA polymerase II gene DNA at nuclear periphery"/>
    <property type="evidence" value="ECO:0007669"/>
    <property type="project" value="TreeGrafter"/>
</dbReference>
<dbReference type="GO" id="GO:0006405">
    <property type="term" value="P:RNA export from nucleus"/>
    <property type="evidence" value="ECO:0007669"/>
    <property type="project" value="TreeGrafter"/>
</dbReference>
<organism evidence="5 6">
    <name type="scientific">Mycena maculata</name>
    <dbReference type="NCBI Taxonomy" id="230809"/>
    <lineage>
        <taxon>Eukaryota</taxon>
        <taxon>Fungi</taxon>
        <taxon>Dikarya</taxon>
        <taxon>Basidiomycota</taxon>
        <taxon>Agaricomycotina</taxon>
        <taxon>Agaricomycetes</taxon>
        <taxon>Agaricomycetidae</taxon>
        <taxon>Agaricales</taxon>
        <taxon>Marasmiineae</taxon>
        <taxon>Mycenaceae</taxon>
        <taxon>Mycena</taxon>
    </lineage>
</organism>
<dbReference type="EMBL" id="JARJLG010000013">
    <property type="protein sequence ID" value="KAJ7776031.1"/>
    <property type="molecule type" value="Genomic_DNA"/>
</dbReference>
<dbReference type="PANTHER" id="PTHR23198:SF6">
    <property type="entry name" value="NUCLEAR PORE COMPLEX PROTEIN NUP98-NUP96"/>
    <property type="match status" value="1"/>
</dbReference>
<dbReference type="InterPro" id="IPR037665">
    <property type="entry name" value="Nucleoporin_S59-like"/>
</dbReference>
<comment type="subcellular location">
    <subcellularLocation>
        <location evidence="1">Nucleus</location>
        <location evidence="1">Nuclear pore complex</location>
    </subcellularLocation>
</comment>
<feature type="compositionally biased region" description="Pro residues" evidence="4">
    <location>
        <begin position="271"/>
        <end position="285"/>
    </location>
</feature>
<dbReference type="PANTHER" id="PTHR23198">
    <property type="entry name" value="NUCLEOPORIN"/>
    <property type="match status" value="1"/>
</dbReference>
<protein>
    <submittedName>
        <fullName evidence="5">Uncharacterized protein</fullName>
    </submittedName>
</protein>
<name>A0AAD7K590_9AGAR</name>
<evidence type="ECO:0000313" key="6">
    <source>
        <dbReference type="Proteomes" id="UP001215280"/>
    </source>
</evidence>
<proteinExistence type="inferred from homology"/>
<dbReference type="InterPro" id="IPR025574">
    <property type="entry name" value="Nucleoporin_FG_rpt"/>
</dbReference>
<dbReference type="GO" id="GO:0008139">
    <property type="term" value="F:nuclear localization sequence binding"/>
    <property type="evidence" value="ECO:0007669"/>
    <property type="project" value="TreeGrafter"/>
</dbReference>
<evidence type="ECO:0000256" key="4">
    <source>
        <dbReference type="SAM" id="MobiDB-lite"/>
    </source>
</evidence>
<evidence type="ECO:0000256" key="2">
    <source>
        <dbReference type="ARBA" id="ARBA00008926"/>
    </source>
</evidence>
<keyword evidence="3" id="KW-0653">Protein transport</keyword>
<evidence type="ECO:0000256" key="1">
    <source>
        <dbReference type="ARBA" id="ARBA00004567"/>
    </source>
</evidence>
<comment type="caution">
    <text evidence="5">The sequence shown here is derived from an EMBL/GenBank/DDBJ whole genome shotgun (WGS) entry which is preliminary data.</text>
</comment>
<feature type="compositionally biased region" description="Low complexity" evidence="4">
    <location>
        <begin position="286"/>
        <end position="296"/>
    </location>
</feature>
<evidence type="ECO:0000256" key="3">
    <source>
        <dbReference type="ARBA" id="ARBA00023132"/>
    </source>
</evidence>
<keyword evidence="3" id="KW-0813">Transport</keyword>
<gene>
    <name evidence="5" type="ORF">DFH07DRAFT_951937</name>
</gene>
<dbReference type="GO" id="GO:0034398">
    <property type="term" value="P:telomere tethering at nuclear periphery"/>
    <property type="evidence" value="ECO:0007669"/>
    <property type="project" value="TreeGrafter"/>
</dbReference>
<feature type="region of interest" description="Disordered" evidence="4">
    <location>
        <begin position="242"/>
        <end position="381"/>
    </location>
</feature>
<dbReference type="AlphaFoldDB" id="A0AAD7K590"/>